<evidence type="ECO:0000313" key="3">
    <source>
        <dbReference type="Proteomes" id="UP001186944"/>
    </source>
</evidence>
<accession>A0AA88YBY4</accession>
<feature type="region of interest" description="Disordered" evidence="1">
    <location>
        <begin position="1"/>
        <end position="21"/>
    </location>
</feature>
<dbReference type="AlphaFoldDB" id="A0AA88YBY4"/>
<keyword evidence="3" id="KW-1185">Reference proteome</keyword>
<proteinExistence type="predicted"/>
<reference evidence="2" key="1">
    <citation type="submission" date="2019-08" db="EMBL/GenBank/DDBJ databases">
        <title>The improved chromosome-level genome for the pearl oyster Pinctada fucata martensii using PacBio sequencing and Hi-C.</title>
        <authorList>
            <person name="Zheng Z."/>
        </authorList>
    </citation>
    <scope>NUCLEOTIDE SEQUENCE</scope>
    <source>
        <strain evidence="2">ZZ-2019</strain>
        <tissue evidence="2">Adductor muscle</tissue>
    </source>
</reference>
<dbReference type="Proteomes" id="UP001186944">
    <property type="component" value="Unassembled WGS sequence"/>
</dbReference>
<feature type="compositionally biased region" description="Acidic residues" evidence="1">
    <location>
        <begin position="1"/>
        <end position="12"/>
    </location>
</feature>
<evidence type="ECO:0000313" key="2">
    <source>
        <dbReference type="EMBL" id="KAK3096888.1"/>
    </source>
</evidence>
<protein>
    <submittedName>
        <fullName evidence="2">Uncharacterized protein</fullName>
    </submittedName>
</protein>
<evidence type="ECO:0000256" key="1">
    <source>
        <dbReference type="SAM" id="MobiDB-lite"/>
    </source>
</evidence>
<organism evidence="2 3">
    <name type="scientific">Pinctada imbricata</name>
    <name type="common">Atlantic pearl-oyster</name>
    <name type="synonym">Pinctada martensii</name>
    <dbReference type="NCBI Taxonomy" id="66713"/>
    <lineage>
        <taxon>Eukaryota</taxon>
        <taxon>Metazoa</taxon>
        <taxon>Spiralia</taxon>
        <taxon>Lophotrochozoa</taxon>
        <taxon>Mollusca</taxon>
        <taxon>Bivalvia</taxon>
        <taxon>Autobranchia</taxon>
        <taxon>Pteriomorphia</taxon>
        <taxon>Pterioida</taxon>
        <taxon>Pterioidea</taxon>
        <taxon>Pteriidae</taxon>
        <taxon>Pinctada</taxon>
    </lineage>
</organism>
<comment type="caution">
    <text evidence="2">The sequence shown here is derived from an EMBL/GenBank/DDBJ whole genome shotgun (WGS) entry which is preliminary data.</text>
</comment>
<name>A0AA88YBY4_PINIB</name>
<dbReference type="EMBL" id="VSWD01000007">
    <property type="protein sequence ID" value="KAK3096888.1"/>
    <property type="molecule type" value="Genomic_DNA"/>
</dbReference>
<gene>
    <name evidence="2" type="ORF">FSP39_004437</name>
</gene>
<sequence>MKIEPVETENGDSTERSKTKFPVLSVASLRKDIEPKSSEKLPANSKRYSDMYYSVYQKRAMKGSTVRRSETLRKLGKDQPRHTHYSIDCLGLTFGIPDFNFSLAGRKIHNPHMTHGGMRPTSLDPIEKKSLLPPLGKAIRPPFPMQSS</sequence>